<dbReference type="PANTHER" id="PTHR45348">
    <property type="entry name" value="HYPOTHETICAL OXIDOREDUCTASE (EUROFUNG)"/>
    <property type="match status" value="1"/>
</dbReference>
<evidence type="ECO:0000256" key="1">
    <source>
        <dbReference type="ARBA" id="ARBA00008072"/>
    </source>
</evidence>
<evidence type="ECO:0000313" key="4">
    <source>
        <dbReference type="EMBL" id="KIW91551.1"/>
    </source>
</evidence>
<name>A0A0D2ENJ2_CLAB1</name>
<dbReference type="GeneID" id="27700445"/>
<dbReference type="InterPro" id="IPR013149">
    <property type="entry name" value="ADH-like_C"/>
</dbReference>
<gene>
    <name evidence="4" type="ORF">Z519_07517</name>
</gene>
<dbReference type="CDD" id="cd08249">
    <property type="entry name" value="enoyl_reductase_like"/>
    <property type="match status" value="1"/>
</dbReference>
<dbReference type="Pfam" id="PF08240">
    <property type="entry name" value="ADH_N"/>
    <property type="match status" value="1"/>
</dbReference>
<dbReference type="SMART" id="SM00829">
    <property type="entry name" value="PKS_ER"/>
    <property type="match status" value="1"/>
</dbReference>
<dbReference type="Proteomes" id="UP000053789">
    <property type="component" value="Unassembled WGS sequence"/>
</dbReference>
<organism evidence="4 5">
    <name type="scientific">Cladophialophora bantiana (strain ATCC 10958 / CBS 173.52 / CDC B-1940 / NIH 8579)</name>
    <name type="common">Xylohypha bantiana</name>
    <dbReference type="NCBI Taxonomy" id="1442370"/>
    <lineage>
        <taxon>Eukaryota</taxon>
        <taxon>Fungi</taxon>
        <taxon>Dikarya</taxon>
        <taxon>Ascomycota</taxon>
        <taxon>Pezizomycotina</taxon>
        <taxon>Eurotiomycetes</taxon>
        <taxon>Chaetothyriomycetidae</taxon>
        <taxon>Chaetothyriales</taxon>
        <taxon>Herpotrichiellaceae</taxon>
        <taxon>Cladophialophora</taxon>
    </lineage>
</organism>
<dbReference type="HOGENOM" id="CLU_026673_16_1_1"/>
<evidence type="ECO:0000259" key="3">
    <source>
        <dbReference type="SMART" id="SM00829"/>
    </source>
</evidence>
<dbReference type="OrthoDB" id="48317at2759"/>
<dbReference type="Pfam" id="PF00107">
    <property type="entry name" value="ADH_zinc_N"/>
    <property type="match status" value="1"/>
</dbReference>
<dbReference type="AlphaFoldDB" id="A0A0D2ENJ2"/>
<reference evidence="4" key="1">
    <citation type="submission" date="2015-01" db="EMBL/GenBank/DDBJ databases">
        <title>The Genome Sequence of Cladophialophora bantiana CBS 173.52.</title>
        <authorList>
            <consortium name="The Broad Institute Genomics Platform"/>
            <person name="Cuomo C."/>
            <person name="de Hoog S."/>
            <person name="Gorbushina A."/>
            <person name="Stielow B."/>
            <person name="Teixiera M."/>
            <person name="Abouelleil A."/>
            <person name="Chapman S.B."/>
            <person name="Priest M."/>
            <person name="Young S.K."/>
            <person name="Wortman J."/>
            <person name="Nusbaum C."/>
            <person name="Birren B."/>
        </authorList>
    </citation>
    <scope>NUCLEOTIDE SEQUENCE [LARGE SCALE GENOMIC DNA]</scope>
    <source>
        <strain evidence="4">CBS 173.52</strain>
    </source>
</reference>
<evidence type="ECO:0000313" key="5">
    <source>
        <dbReference type="Proteomes" id="UP000053789"/>
    </source>
</evidence>
<dbReference type="SUPFAM" id="SSF51735">
    <property type="entry name" value="NAD(P)-binding Rossmann-fold domains"/>
    <property type="match status" value="1"/>
</dbReference>
<dbReference type="EMBL" id="KN846990">
    <property type="protein sequence ID" value="KIW91551.1"/>
    <property type="molecule type" value="Genomic_DNA"/>
</dbReference>
<dbReference type="InterPro" id="IPR036291">
    <property type="entry name" value="NAD(P)-bd_dom_sf"/>
</dbReference>
<dbReference type="SUPFAM" id="SSF50129">
    <property type="entry name" value="GroES-like"/>
    <property type="match status" value="1"/>
</dbReference>
<dbReference type="InterPro" id="IPR013154">
    <property type="entry name" value="ADH-like_N"/>
</dbReference>
<proteinExistence type="inferred from homology"/>
<sequence>MTTSGARLGCDYAGVVEEVGRGVTEDFKKGDRVAGPCHGANAVCHEDGTFGEHITLKGDIQIKTPDHLRFDEAATLGIGITSTGQALYQNLRLPLPDSREKVNFLVLIYGGSTATGSIAIQFAKLSGAFVITTCSPHNFDYVRRVGADGALDYNSASVVEDIKNAAHNTLQHALDCISQEPSARICPIVDEIIKSINDKVSNKMTIAYTIVGEQFSNGPHCIPAKPEDLEFGKMFWEVMRALLARGELKVHLPNVNPTGPGLEGILRGIECMRAGKVSGSKWVYTTS</sequence>
<comment type="similarity">
    <text evidence="1">Belongs to the zinc-containing alcohol dehydrogenase family.</text>
</comment>
<keyword evidence="2" id="KW-0560">Oxidoreductase</keyword>
<evidence type="ECO:0000256" key="2">
    <source>
        <dbReference type="ARBA" id="ARBA00023002"/>
    </source>
</evidence>
<dbReference type="InterPro" id="IPR020843">
    <property type="entry name" value="ER"/>
</dbReference>
<dbReference type="RefSeq" id="XP_016618220.1">
    <property type="nucleotide sequence ID" value="XM_016765251.1"/>
</dbReference>
<dbReference type="InterPro" id="IPR011032">
    <property type="entry name" value="GroES-like_sf"/>
</dbReference>
<protein>
    <recommendedName>
        <fullName evidence="3">Enoyl reductase (ER) domain-containing protein</fullName>
    </recommendedName>
</protein>
<accession>A0A0D2ENJ2</accession>
<dbReference type="PANTHER" id="PTHR45348:SF2">
    <property type="entry name" value="ZINC-TYPE ALCOHOL DEHYDROGENASE-LIKE PROTEIN C2E1P3.01"/>
    <property type="match status" value="1"/>
</dbReference>
<keyword evidence="5" id="KW-1185">Reference proteome</keyword>
<dbReference type="GO" id="GO:0016651">
    <property type="term" value="F:oxidoreductase activity, acting on NAD(P)H"/>
    <property type="evidence" value="ECO:0007669"/>
    <property type="project" value="InterPro"/>
</dbReference>
<dbReference type="Gene3D" id="3.90.180.10">
    <property type="entry name" value="Medium-chain alcohol dehydrogenases, catalytic domain"/>
    <property type="match status" value="1"/>
</dbReference>
<dbReference type="VEuPathDB" id="FungiDB:Z519_07517"/>
<dbReference type="Gene3D" id="3.40.50.720">
    <property type="entry name" value="NAD(P)-binding Rossmann-like Domain"/>
    <property type="match status" value="1"/>
</dbReference>
<dbReference type="InterPro" id="IPR047122">
    <property type="entry name" value="Trans-enoyl_RdTase-like"/>
</dbReference>
<feature type="domain" description="Enoyl reductase (ER)" evidence="3">
    <location>
        <begin position="2"/>
        <end position="222"/>
    </location>
</feature>